<protein>
    <submittedName>
        <fullName evidence="2">Uncharacterized protein</fullName>
    </submittedName>
</protein>
<keyword evidence="1" id="KW-0472">Membrane</keyword>
<evidence type="ECO:0000256" key="1">
    <source>
        <dbReference type="SAM" id="Phobius"/>
    </source>
</evidence>
<keyword evidence="1" id="KW-0812">Transmembrane</keyword>
<keyword evidence="3" id="KW-1185">Reference proteome</keyword>
<accession>A0A401LDW4</accession>
<dbReference type="GeneID" id="86195467"/>
<organism evidence="2 3">
    <name type="scientific">Anaerotignum faecicola</name>
    <dbReference type="NCBI Taxonomy" id="2358141"/>
    <lineage>
        <taxon>Bacteria</taxon>
        <taxon>Bacillati</taxon>
        <taxon>Bacillota</taxon>
        <taxon>Clostridia</taxon>
        <taxon>Lachnospirales</taxon>
        <taxon>Anaerotignaceae</taxon>
        <taxon>Anaerotignum</taxon>
    </lineage>
</organism>
<dbReference type="RefSeq" id="WP_016408325.1">
    <property type="nucleotide sequence ID" value="NZ_DAVZTY010000049.1"/>
</dbReference>
<name>A0A401LDW4_9FIRM</name>
<feature type="transmembrane region" description="Helical" evidence="1">
    <location>
        <begin position="12"/>
        <end position="31"/>
    </location>
</feature>
<dbReference type="EMBL" id="BHVZ01000002">
    <property type="protein sequence ID" value="GCB29739.1"/>
    <property type="molecule type" value="Genomic_DNA"/>
</dbReference>
<sequence>MKKAEKQEYVREVVAVGVFVVALCAVCAFMNGTGYVPFSVVC</sequence>
<dbReference type="AlphaFoldDB" id="A0A401LDW4"/>
<evidence type="ECO:0000313" key="2">
    <source>
        <dbReference type="EMBL" id="GCB29739.1"/>
    </source>
</evidence>
<comment type="caution">
    <text evidence="2">The sequence shown here is derived from an EMBL/GenBank/DDBJ whole genome shotgun (WGS) entry which is preliminary data.</text>
</comment>
<keyword evidence="1" id="KW-1133">Transmembrane helix</keyword>
<evidence type="ECO:0000313" key="3">
    <source>
        <dbReference type="Proteomes" id="UP000287361"/>
    </source>
</evidence>
<reference evidence="2 3" key="1">
    <citation type="submission" date="2018-10" db="EMBL/GenBank/DDBJ databases">
        <title>Draft Genome Sequence of Anaerotignum sp. KCTC 15736.</title>
        <authorList>
            <person name="Choi S.H."/>
            <person name="Kim J.S."/>
            <person name="Kang S.W."/>
            <person name="Lee J.S."/>
            <person name="Park S.H."/>
        </authorList>
    </citation>
    <scope>NUCLEOTIDE SEQUENCE [LARGE SCALE GENOMIC DNA]</scope>
    <source>
        <strain evidence="2 3">KCTC 15736</strain>
    </source>
</reference>
<gene>
    <name evidence="2" type="ORF">KGMB03357_14000</name>
</gene>
<proteinExistence type="predicted"/>
<dbReference type="Proteomes" id="UP000287361">
    <property type="component" value="Unassembled WGS sequence"/>
</dbReference>